<feature type="transmembrane region" description="Helical" evidence="2">
    <location>
        <begin position="81"/>
        <end position="100"/>
    </location>
</feature>
<dbReference type="SUPFAM" id="SSF103473">
    <property type="entry name" value="MFS general substrate transporter"/>
    <property type="match status" value="1"/>
</dbReference>
<feature type="transmembrane region" description="Helical" evidence="2">
    <location>
        <begin position="139"/>
        <end position="158"/>
    </location>
</feature>
<comment type="caution">
    <text evidence="3">The sequence shown here is derived from an EMBL/GenBank/DDBJ whole genome shotgun (WGS) entry which is preliminary data.</text>
</comment>
<feature type="region of interest" description="Disordered" evidence="1">
    <location>
        <begin position="281"/>
        <end position="306"/>
    </location>
</feature>
<dbReference type="EMBL" id="JAFNEN010000014">
    <property type="protein sequence ID" value="KAG8200642.1"/>
    <property type="molecule type" value="Genomic_DNA"/>
</dbReference>
<evidence type="ECO:0000256" key="2">
    <source>
        <dbReference type="SAM" id="Phobius"/>
    </source>
</evidence>
<keyword evidence="2" id="KW-1133">Transmembrane helix</keyword>
<feature type="transmembrane region" description="Helical" evidence="2">
    <location>
        <begin position="401"/>
        <end position="421"/>
    </location>
</feature>
<feature type="region of interest" description="Disordered" evidence="1">
    <location>
        <begin position="562"/>
        <end position="593"/>
    </location>
</feature>
<evidence type="ECO:0000313" key="3">
    <source>
        <dbReference type="EMBL" id="KAG8200642.1"/>
    </source>
</evidence>
<dbReference type="PANTHER" id="PTHR11360">
    <property type="entry name" value="MONOCARBOXYLATE TRANSPORTER"/>
    <property type="match status" value="1"/>
</dbReference>
<evidence type="ECO:0000256" key="1">
    <source>
        <dbReference type="SAM" id="MobiDB-lite"/>
    </source>
</evidence>
<dbReference type="InterPro" id="IPR036259">
    <property type="entry name" value="MFS_trans_sf"/>
</dbReference>
<protein>
    <submittedName>
        <fullName evidence="3">Uncharacterized protein</fullName>
    </submittedName>
</protein>
<organism evidence="3 4">
    <name type="scientific">Oedothorax gibbosus</name>
    <dbReference type="NCBI Taxonomy" id="931172"/>
    <lineage>
        <taxon>Eukaryota</taxon>
        <taxon>Metazoa</taxon>
        <taxon>Ecdysozoa</taxon>
        <taxon>Arthropoda</taxon>
        <taxon>Chelicerata</taxon>
        <taxon>Arachnida</taxon>
        <taxon>Araneae</taxon>
        <taxon>Araneomorphae</taxon>
        <taxon>Entelegynae</taxon>
        <taxon>Araneoidea</taxon>
        <taxon>Linyphiidae</taxon>
        <taxon>Erigoninae</taxon>
        <taxon>Oedothorax</taxon>
    </lineage>
</organism>
<gene>
    <name evidence="3" type="ORF">JTE90_022264</name>
</gene>
<dbReference type="AlphaFoldDB" id="A0AAV6VXU5"/>
<proteinExistence type="predicted"/>
<dbReference type="InterPro" id="IPR011701">
    <property type="entry name" value="MFS"/>
</dbReference>
<keyword evidence="2" id="KW-0472">Membrane</keyword>
<dbReference type="InterPro" id="IPR050327">
    <property type="entry name" value="Proton-linked_MCT"/>
</dbReference>
<feature type="transmembrane region" description="Helical" evidence="2">
    <location>
        <begin position="106"/>
        <end position="127"/>
    </location>
</feature>
<dbReference type="Pfam" id="PF07690">
    <property type="entry name" value="MFS_1"/>
    <property type="match status" value="1"/>
</dbReference>
<feature type="compositionally biased region" description="Polar residues" evidence="1">
    <location>
        <begin position="562"/>
        <end position="573"/>
    </location>
</feature>
<feature type="transmembrane region" description="Helical" evidence="2">
    <location>
        <begin position="361"/>
        <end position="381"/>
    </location>
</feature>
<dbReference type="Proteomes" id="UP000827092">
    <property type="component" value="Unassembled WGS sequence"/>
</dbReference>
<dbReference type="GO" id="GO:0008028">
    <property type="term" value="F:monocarboxylic acid transmembrane transporter activity"/>
    <property type="evidence" value="ECO:0007669"/>
    <property type="project" value="TreeGrafter"/>
</dbReference>
<feature type="compositionally biased region" description="Basic residues" evidence="1">
    <location>
        <begin position="281"/>
        <end position="292"/>
    </location>
</feature>
<feature type="transmembrane region" description="Helical" evidence="2">
    <location>
        <begin position="489"/>
        <end position="508"/>
    </location>
</feature>
<evidence type="ECO:0000313" key="4">
    <source>
        <dbReference type="Proteomes" id="UP000827092"/>
    </source>
</evidence>
<name>A0AAV6VXU5_9ARAC</name>
<keyword evidence="4" id="KW-1185">Reference proteome</keyword>
<feature type="transmembrane region" description="Helical" evidence="2">
    <location>
        <begin position="428"/>
        <end position="448"/>
    </location>
</feature>
<dbReference type="PANTHER" id="PTHR11360:SF303">
    <property type="entry name" value="MAJOR FACILITATOR SUPERFAMILY (MFS) PROFILE DOMAIN-CONTAINING PROTEIN"/>
    <property type="match status" value="1"/>
</dbReference>
<accession>A0AAV6VXU5</accession>
<feature type="transmembrane region" description="Helical" evidence="2">
    <location>
        <begin position="12"/>
        <end position="38"/>
    </location>
</feature>
<feature type="transmembrane region" description="Helical" evidence="2">
    <location>
        <begin position="520"/>
        <end position="539"/>
    </location>
</feature>
<feature type="region of interest" description="Disordered" evidence="1">
    <location>
        <begin position="212"/>
        <end position="236"/>
    </location>
</feature>
<feature type="compositionally biased region" description="Basic and acidic residues" evidence="1">
    <location>
        <begin position="578"/>
        <end position="587"/>
    </location>
</feature>
<feature type="transmembrane region" description="Helical" evidence="2">
    <location>
        <begin position="454"/>
        <end position="477"/>
    </location>
</feature>
<reference evidence="3 4" key="1">
    <citation type="journal article" date="2022" name="Nat. Ecol. Evol.">
        <title>A masculinizing supergene underlies an exaggerated male reproductive morph in a spider.</title>
        <authorList>
            <person name="Hendrickx F."/>
            <person name="De Corte Z."/>
            <person name="Sonet G."/>
            <person name="Van Belleghem S.M."/>
            <person name="Kostlbacher S."/>
            <person name="Vangestel C."/>
        </authorList>
    </citation>
    <scope>NUCLEOTIDE SEQUENCE [LARGE SCALE GENOMIC DNA]</scope>
    <source>
        <strain evidence="3">W744_W776</strain>
    </source>
</reference>
<keyword evidence="2" id="KW-0812">Transmembrane</keyword>
<dbReference type="Gene3D" id="1.20.1250.20">
    <property type="entry name" value="MFS general substrate transporter like domains"/>
    <property type="match status" value="2"/>
</dbReference>
<sequence length="593" mass="64785">MIELEEPDKGRAWVVAIASCIINLILSGISRCVSILYVSLIENYGVTRGEATLPFTIRNSVRCLSGPVVGIIGIRFGIRNVTFFGGVLAFAGVALCAVAPDVIWITVLWGGIHGLGFSFANTLFQVIVNQYFEKYRATASGIALSGACLGSLGFPVLVEWILDTFGLSGSFLILGGIIMHVLPPSLLLSSPQWVEHPEGYARLRALETASTETTLAKSDDSSESETESEQSQLERKAFQKKLARTISMSNNPVESSGVTVASKNMQTGLRSNHSKKITKMKRNTQGYKLKKRPASDSNVELENRRKSSTNADFSAFTIANQFQKETTNGAPNGPVPKDLSHRKGTPSVLELIQSMIHLYTIPVYILISLCMCTYVLIFITTQTVLVDYSMDKGIPESHGKYLLISMAIGDIIGRLCFGWVTDKKFMTLPTYMFFVLAFQGVFVAVFPVSSSFSAFVLLLVLYSMTAGNLIVIIPVLVIHYTEDCVQCVAIGNVGLLAGIISLGIPSMITHFRDNIGSYDGIFYLTGAISIFVGSLWLLLPLVSKSEVGNIAENTTLFDPEETVSNLKQNSSDENPQDFVKEKEDSVSEPKFMT</sequence>